<dbReference type="STRING" id="1293890.TALK_16365"/>
<accession>A0A1Y2L860</accession>
<keyword evidence="2" id="KW-1185">Reference proteome</keyword>
<reference evidence="1 2" key="1">
    <citation type="submission" date="2014-03" db="EMBL/GenBank/DDBJ databases">
        <title>The draft genome sequence of Thalassospira alkalitolerans JCM 18968.</title>
        <authorList>
            <person name="Lai Q."/>
            <person name="Shao Z."/>
        </authorList>
    </citation>
    <scope>NUCLEOTIDE SEQUENCE [LARGE SCALE GENOMIC DNA]</scope>
    <source>
        <strain evidence="1 2">JCM 18968</strain>
    </source>
</reference>
<name>A0A1Y2L860_9PROT</name>
<evidence type="ECO:0000313" key="1">
    <source>
        <dbReference type="EMBL" id="OSQ46189.1"/>
    </source>
</evidence>
<gene>
    <name evidence="1" type="ORF">TALK_16365</name>
</gene>
<evidence type="ECO:0000313" key="2">
    <source>
        <dbReference type="Proteomes" id="UP000193396"/>
    </source>
</evidence>
<dbReference type="Proteomes" id="UP000193396">
    <property type="component" value="Unassembled WGS sequence"/>
</dbReference>
<proteinExistence type="predicted"/>
<dbReference type="AlphaFoldDB" id="A0A1Y2L860"/>
<sequence>MAPASGHRQDMTQTVFYLFLKITKRGLIDITCLHLLGFSNLGKHRALDGVIALIGNVVMTLEIREL</sequence>
<protein>
    <submittedName>
        <fullName evidence="1">Uncharacterized protein</fullName>
    </submittedName>
</protein>
<comment type="caution">
    <text evidence="1">The sequence shown here is derived from an EMBL/GenBank/DDBJ whole genome shotgun (WGS) entry which is preliminary data.</text>
</comment>
<organism evidence="1 2">
    <name type="scientific">Thalassospira alkalitolerans</name>
    <dbReference type="NCBI Taxonomy" id="1293890"/>
    <lineage>
        <taxon>Bacteria</taxon>
        <taxon>Pseudomonadati</taxon>
        <taxon>Pseudomonadota</taxon>
        <taxon>Alphaproteobacteria</taxon>
        <taxon>Rhodospirillales</taxon>
        <taxon>Thalassospiraceae</taxon>
        <taxon>Thalassospira</taxon>
    </lineage>
</organism>
<dbReference type="EMBL" id="JFKB01000012">
    <property type="protein sequence ID" value="OSQ46189.1"/>
    <property type="molecule type" value="Genomic_DNA"/>
</dbReference>